<dbReference type="PANTHER" id="PTHR36834:SF1">
    <property type="entry name" value="INTEGRAL MEMBRANE PROTEIN"/>
    <property type="match status" value="1"/>
</dbReference>
<feature type="transmembrane region" description="Helical" evidence="2">
    <location>
        <begin position="90"/>
        <end position="109"/>
    </location>
</feature>
<evidence type="ECO:0000256" key="2">
    <source>
        <dbReference type="SAM" id="Phobius"/>
    </source>
</evidence>
<feature type="region of interest" description="Disordered" evidence="1">
    <location>
        <begin position="209"/>
        <end position="230"/>
    </location>
</feature>
<dbReference type="PANTHER" id="PTHR36834">
    <property type="entry name" value="MEMBRANE PROTEIN-RELATED"/>
    <property type="match status" value="1"/>
</dbReference>
<proteinExistence type="predicted"/>
<evidence type="ECO:0000256" key="1">
    <source>
        <dbReference type="SAM" id="MobiDB-lite"/>
    </source>
</evidence>
<reference evidence="4 5" key="1">
    <citation type="submission" date="2016-07" db="EMBL/GenBank/DDBJ databases">
        <title>Draft genome sequence of Prauserella muralis DSM 45305, isolated from a mould-covered wall in an indoor environment.</title>
        <authorList>
            <person name="Ruckert C."/>
            <person name="Albersmeier A."/>
            <person name="Jiang C.-L."/>
            <person name="Jiang Y."/>
            <person name="Kalinowski J."/>
            <person name="Schneider O."/>
            <person name="Winkler A."/>
            <person name="Zotchev S.B."/>
        </authorList>
    </citation>
    <scope>NUCLEOTIDE SEQUENCE [LARGE SCALE GENOMIC DNA]</scope>
    <source>
        <strain evidence="4 5">DSM 45305</strain>
    </source>
</reference>
<evidence type="ECO:0000259" key="3">
    <source>
        <dbReference type="Pfam" id="PF04892"/>
    </source>
</evidence>
<evidence type="ECO:0000313" key="5">
    <source>
        <dbReference type="Proteomes" id="UP000249915"/>
    </source>
</evidence>
<keyword evidence="2" id="KW-1133">Transmembrane helix</keyword>
<name>A0A2V4B8G2_9PSEU</name>
<protein>
    <recommendedName>
        <fullName evidence="3">VanZ-like domain-containing protein</fullName>
    </recommendedName>
</protein>
<keyword evidence="2" id="KW-0812">Transmembrane</keyword>
<feature type="compositionally biased region" description="Basic and acidic residues" evidence="1">
    <location>
        <begin position="221"/>
        <end position="230"/>
    </location>
</feature>
<feature type="transmembrane region" description="Helical" evidence="2">
    <location>
        <begin position="6"/>
        <end position="26"/>
    </location>
</feature>
<keyword evidence="2" id="KW-0472">Membrane</keyword>
<keyword evidence="5" id="KW-1185">Reference proteome</keyword>
<dbReference type="OrthoDB" id="3627087at2"/>
<feature type="domain" description="VanZ-like" evidence="3">
    <location>
        <begin position="62"/>
        <end position="164"/>
    </location>
</feature>
<dbReference type="RefSeq" id="WP_112279468.1">
    <property type="nucleotide sequence ID" value="NZ_MASW01000001.1"/>
</dbReference>
<organism evidence="4 5">
    <name type="scientific">Prauserella muralis</name>
    <dbReference type="NCBI Taxonomy" id="588067"/>
    <lineage>
        <taxon>Bacteria</taxon>
        <taxon>Bacillati</taxon>
        <taxon>Actinomycetota</taxon>
        <taxon>Actinomycetes</taxon>
        <taxon>Pseudonocardiales</taxon>
        <taxon>Pseudonocardiaceae</taxon>
        <taxon>Prauserella</taxon>
    </lineage>
</organism>
<dbReference type="InterPro" id="IPR053150">
    <property type="entry name" value="Teicoplanin_resist-assoc"/>
</dbReference>
<feature type="transmembrane region" description="Helical" evidence="2">
    <location>
        <begin position="47"/>
        <end position="70"/>
    </location>
</feature>
<dbReference type="InterPro" id="IPR006976">
    <property type="entry name" value="VanZ-like"/>
</dbReference>
<dbReference type="AlphaFoldDB" id="A0A2V4B8G2"/>
<dbReference type="EMBL" id="MASW01000001">
    <property type="protein sequence ID" value="PXY31436.1"/>
    <property type="molecule type" value="Genomic_DNA"/>
</dbReference>
<evidence type="ECO:0000313" key="4">
    <source>
        <dbReference type="EMBL" id="PXY31436.1"/>
    </source>
</evidence>
<dbReference type="Pfam" id="PF04892">
    <property type="entry name" value="VanZ"/>
    <property type="match status" value="1"/>
</dbReference>
<gene>
    <name evidence="4" type="ORF">BAY60_03365</name>
</gene>
<accession>A0A2V4B8G2</accession>
<sequence>MDVLLRSFGVLVPATLLTLPVAVLAWRSLAALRSRNRPAAAARITAALDVAIVVLGALVLVVVSMPFSTGSALHLLPGTDLEIALTDNTSFWQVTANVVMLLPLGLLLPLRWAWWRVPGRVTVAALLASVAIEAMQFVIDAGRVSSTDDVLLNTVGAAAGAGLTRRTELNRRLWSLCLPRLVPPPAGRPRHRVPAPRARPPATGVALLSGRRECPYPGPVADRRSRTPTG</sequence>
<dbReference type="Proteomes" id="UP000249915">
    <property type="component" value="Unassembled WGS sequence"/>
</dbReference>
<comment type="caution">
    <text evidence="4">The sequence shown here is derived from an EMBL/GenBank/DDBJ whole genome shotgun (WGS) entry which is preliminary data.</text>
</comment>